<dbReference type="Gene3D" id="2.40.320.10">
    <property type="entry name" value="Hypothetical Protein Pfu-838710-001"/>
    <property type="match status" value="1"/>
</dbReference>
<dbReference type="EMBL" id="AP026708">
    <property type="protein sequence ID" value="BDQ32494.1"/>
    <property type="molecule type" value="Genomic_DNA"/>
</dbReference>
<dbReference type="Pfam" id="PF01928">
    <property type="entry name" value="CYTH"/>
    <property type="match status" value="1"/>
</dbReference>
<dbReference type="PROSITE" id="PS51707">
    <property type="entry name" value="CYTH"/>
    <property type="match status" value="1"/>
</dbReference>
<feature type="domain" description="CYTH" evidence="1">
    <location>
        <begin position="2"/>
        <end position="168"/>
    </location>
</feature>
<dbReference type="InterPro" id="IPR023577">
    <property type="entry name" value="CYTH_domain"/>
</dbReference>
<accession>A0ABM8AM94</accession>
<dbReference type="CDD" id="cd07890">
    <property type="entry name" value="CYTH-like_AC_IV-like"/>
    <property type="match status" value="1"/>
</dbReference>
<sequence length="198" mass="22519">MVLESELKFLDVNLKETSLRLREGGGESLGRYFETNTVFDYPDRSLKKRGVLLRLRERQGQAVLTVKRPPREMKPTQLKVFEEIETMVGDFGAMRDSLLAVGLTEAFGYEKVREKWRYMDCVVCLDTLPFGDFIEIEGTDVTVYACAEALGIGGCETTKQTYHGLNIEHRHASGLAPDENFRFEASVRDDLLRELGKD</sequence>
<evidence type="ECO:0000259" key="1">
    <source>
        <dbReference type="PROSITE" id="PS51707"/>
    </source>
</evidence>
<dbReference type="PANTHER" id="PTHR21028">
    <property type="entry name" value="SI:CH211-156B7.4"/>
    <property type="match status" value="1"/>
</dbReference>
<organism evidence="2 3">
    <name type="scientific">Pseudodesulfovibrio portus</name>
    <dbReference type="NCBI Taxonomy" id="231439"/>
    <lineage>
        <taxon>Bacteria</taxon>
        <taxon>Pseudomonadati</taxon>
        <taxon>Thermodesulfobacteriota</taxon>
        <taxon>Desulfovibrionia</taxon>
        <taxon>Desulfovibrionales</taxon>
        <taxon>Desulfovibrionaceae</taxon>
    </lineage>
</organism>
<dbReference type="Proteomes" id="UP001061361">
    <property type="component" value="Chromosome"/>
</dbReference>
<dbReference type="PANTHER" id="PTHR21028:SF2">
    <property type="entry name" value="CYTH DOMAIN-CONTAINING PROTEIN"/>
    <property type="match status" value="1"/>
</dbReference>
<dbReference type="InterPro" id="IPR008173">
    <property type="entry name" value="Adenylyl_cyclase_CyaB"/>
</dbReference>
<proteinExistence type="predicted"/>
<dbReference type="InterPro" id="IPR033469">
    <property type="entry name" value="CYTH-like_dom_sf"/>
</dbReference>
<reference evidence="2" key="1">
    <citation type="submission" date="2022-08" db="EMBL/GenBank/DDBJ databases">
        <title>Genome Sequence of the sulphate-reducing bacterium, Pseudodesulfovibrio portus JCM14722.</title>
        <authorList>
            <person name="Kondo R."/>
            <person name="Kataoka T."/>
        </authorList>
    </citation>
    <scope>NUCLEOTIDE SEQUENCE</scope>
    <source>
        <strain evidence="2">JCM 14722</strain>
    </source>
</reference>
<evidence type="ECO:0000313" key="2">
    <source>
        <dbReference type="EMBL" id="BDQ32494.1"/>
    </source>
</evidence>
<gene>
    <name evidence="2" type="ORF">JCM14722_00360</name>
</gene>
<dbReference type="SMART" id="SM01118">
    <property type="entry name" value="CYTH"/>
    <property type="match status" value="1"/>
</dbReference>
<dbReference type="RefSeq" id="WP_264982568.1">
    <property type="nucleotide sequence ID" value="NZ_AP026708.1"/>
</dbReference>
<evidence type="ECO:0000313" key="3">
    <source>
        <dbReference type="Proteomes" id="UP001061361"/>
    </source>
</evidence>
<name>A0ABM8AM94_9BACT</name>
<protein>
    <recommendedName>
        <fullName evidence="1">CYTH domain-containing protein</fullName>
    </recommendedName>
</protein>
<keyword evidence="3" id="KW-1185">Reference proteome</keyword>
<dbReference type="SUPFAM" id="SSF55154">
    <property type="entry name" value="CYTH-like phosphatases"/>
    <property type="match status" value="1"/>
</dbReference>